<evidence type="ECO:0000313" key="3">
    <source>
        <dbReference type="Proteomes" id="UP000696280"/>
    </source>
</evidence>
<evidence type="ECO:0000313" key="2">
    <source>
        <dbReference type="EMBL" id="CAG8958560.1"/>
    </source>
</evidence>
<keyword evidence="1" id="KW-0812">Transmembrane</keyword>
<keyword evidence="1" id="KW-1133">Transmembrane helix</keyword>
<feature type="transmembrane region" description="Helical" evidence="1">
    <location>
        <begin position="136"/>
        <end position="156"/>
    </location>
</feature>
<organism evidence="2 3">
    <name type="scientific">Hymenoscyphus fraxineus</name>
    <dbReference type="NCBI Taxonomy" id="746836"/>
    <lineage>
        <taxon>Eukaryota</taxon>
        <taxon>Fungi</taxon>
        <taxon>Dikarya</taxon>
        <taxon>Ascomycota</taxon>
        <taxon>Pezizomycotina</taxon>
        <taxon>Leotiomycetes</taxon>
        <taxon>Helotiales</taxon>
        <taxon>Helotiaceae</taxon>
        <taxon>Hymenoscyphus</taxon>
    </lineage>
</organism>
<comment type="caution">
    <text evidence="2">The sequence shown here is derived from an EMBL/GenBank/DDBJ whole genome shotgun (WGS) entry which is preliminary data.</text>
</comment>
<protein>
    <submittedName>
        <fullName evidence="2">Uncharacterized protein</fullName>
    </submittedName>
</protein>
<accession>A0A9N9L6D3</accession>
<name>A0A9N9L6D3_9HELO</name>
<feature type="transmembrane region" description="Helical" evidence="1">
    <location>
        <begin position="334"/>
        <end position="351"/>
    </location>
</feature>
<feature type="transmembrane region" description="Helical" evidence="1">
    <location>
        <begin position="193"/>
        <end position="210"/>
    </location>
</feature>
<feature type="transmembrane region" description="Helical" evidence="1">
    <location>
        <begin position="216"/>
        <end position="236"/>
    </location>
</feature>
<keyword evidence="1" id="KW-0472">Membrane</keyword>
<dbReference type="OrthoDB" id="28755at2759"/>
<dbReference type="InterPro" id="IPR021838">
    <property type="entry name" value="DUF3431"/>
</dbReference>
<dbReference type="Proteomes" id="UP000696280">
    <property type="component" value="Unassembled WGS sequence"/>
</dbReference>
<gene>
    <name evidence="2" type="ORF">HYFRA_00009877</name>
</gene>
<feature type="transmembrane region" description="Helical" evidence="1">
    <location>
        <begin position="363"/>
        <end position="383"/>
    </location>
</feature>
<keyword evidence="3" id="KW-1185">Reference proteome</keyword>
<evidence type="ECO:0000256" key="1">
    <source>
        <dbReference type="SAM" id="Phobius"/>
    </source>
</evidence>
<reference evidence="2" key="1">
    <citation type="submission" date="2021-07" db="EMBL/GenBank/DDBJ databases">
        <authorList>
            <person name="Durling M."/>
        </authorList>
    </citation>
    <scope>NUCLEOTIDE SEQUENCE</scope>
</reference>
<feature type="transmembrane region" description="Helical" evidence="1">
    <location>
        <begin position="403"/>
        <end position="423"/>
    </location>
</feature>
<feature type="transmembrane region" description="Helical" evidence="1">
    <location>
        <begin position="288"/>
        <end position="313"/>
    </location>
</feature>
<dbReference type="PANTHER" id="PTHR37490">
    <property type="entry name" value="EXPRESSED PROTEIN"/>
    <property type="match status" value="1"/>
</dbReference>
<proteinExistence type="predicted"/>
<feature type="transmembrane region" description="Helical" evidence="1">
    <location>
        <begin position="162"/>
        <end position="181"/>
    </location>
</feature>
<dbReference type="PANTHER" id="PTHR37490:SF1">
    <property type="entry name" value="GLYCOSYLTRANSFERASE 2-LIKE DOMAIN-CONTAINING PROTEIN"/>
    <property type="match status" value="1"/>
</dbReference>
<dbReference type="AlphaFoldDB" id="A0A9N9L6D3"/>
<dbReference type="EMBL" id="CAJVRL010000083">
    <property type="protein sequence ID" value="CAG8958560.1"/>
    <property type="molecule type" value="Genomic_DNA"/>
</dbReference>
<feature type="transmembrane region" description="Helical" evidence="1">
    <location>
        <begin position="257"/>
        <end position="276"/>
    </location>
</feature>
<feature type="transmembrane region" description="Helical" evidence="1">
    <location>
        <begin position="77"/>
        <end position="98"/>
    </location>
</feature>
<sequence>MMVSAESRPIEFAPLRGFDADDAEDAFLRGDIEEARLTSRSSLTTKEKENSSRAVRWSIASSIAIYSTKQLMINHGFHYPLAIAFRAFVALSIVYVLALKLGSESTASNPNNISQWGIQKPGGAGALMFNKHWIRMIPAALTAAASVPMLMEGILHMPSLPVLVMVFPVIYAAETLVLCILCSQSPSKRRFPWEAIVIFAASSLVLYNEYRLMVPGLLWGLLGLLFTGLSRAFYAFGFEKVGPDIAVQAKLKANHGFVAMTLSFGIVFSGAAGIFFENIETIYSTSNSTILLMVVNTVSIVLTCLLGTSFMAYSPILFAEPKIQFSNIPLQGTELLAAFSSGMIVLLAAVISNPVPVVCWIQLTAYLASCAALIGIDQIHNSVLQLREITKTKTHEYKTPSKIFSGIALFGAIVSTATAIVFLSTSSISSAHQGFPVSLDFSYKTASRFDIVVSMYEEDPLLVKQTLDTIKTTAMLRTIKPTIIVYTKSPDADLKMLKEKTGADVVERMENLGREGGTYLKHIVDKWDKLADQTMFIQAHVHNMRELIPRINDYLVPETGMLSLGFTGVQCECGACGDRWGWEDRFNSIPQLFQKIYKQPCKPEQPILLTYKGQFIASAKRIRGIDRKIYGGLLTAINSKDGWSHNKAIVGDNVDRPDNPYFGFTVERIWGLLLQCGTDESVAAKCPSLLSGMGQGGQPEDCQCLDRQRALQ</sequence>
<dbReference type="Pfam" id="PF11913">
    <property type="entry name" value="DUF3431"/>
    <property type="match status" value="1"/>
</dbReference>